<keyword evidence="5 10" id="KW-1133">Transmembrane helix</keyword>
<keyword evidence="4" id="KW-0653">Protein transport</keyword>
<protein>
    <submittedName>
        <fullName evidence="13">Uncharacterized protein</fullName>
    </submittedName>
</protein>
<evidence type="ECO:0000256" key="7">
    <source>
        <dbReference type="ARBA" id="ARBA00046280"/>
    </source>
</evidence>
<dbReference type="GO" id="GO:0015031">
    <property type="term" value="P:protein transport"/>
    <property type="evidence" value="ECO:0007669"/>
    <property type="project" value="UniProtKB-KW"/>
</dbReference>
<evidence type="ECO:0000256" key="1">
    <source>
        <dbReference type="ARBA" id="ARBA00008025"/>
    </source>
</evidence>
<dbReference type="CDD" id="cd15843">
    <property type="entry name" value="R-SNARE"/>
    <property type="match status" value="1"/>
</dbReference>
<evidence type="ECO:0000256" key="6">
    <source>
        <dbReference type="ARBA" id="ARBA00023136"/>
    </source>
</evidence>
<feature type="transmembrane region" description="Helical" evidence="10">
    <location>
        <begin position="187"/>
        <end position="212"/>
    </location>
</feature>
<dbReference type="SUPFAM" id="SSF58038">
    <property type="entry name" value="SNARE fusion complex"/>
    <property type="match status" value="1"/>
</dbReference>
<comment type="similarity">
    <text evidence="1">Belongs to the synaptobrevin family.</text>
</comment>
<feature type="non-terminal residue" evidence="13">
    <location>
        <position position="698"/>
    </location>
</feature>
<dbReference type="Proteomes" id="UP001230188">
    <property type="component" value="Unassembled WGS sequence"/>
</dbReference>
<organism evidence="13 14">
    <name type="scientific">Chrysophaeum taylorii</name>
    <dbReference type="NCBI Taxonomy" id="2483200"/>
    <lineage>
        <taxon>Eukaryota</taxon>
        <taxon>Sar</taxon>
        <taxon>Stramenopiles</taxon>
        <taxon>Ochrophyta</taxon>
        <taxon>Pelagophyceae</taxon>
        <taxon>Pelagomonadales</taxon>
        <taxon>Pelagomonadaceae</taxon>
        <taxon>Chrysophaeum</taxon>
    </lineage>
</organism>
<keyword evidence="2" id="KW-0813">Transport</keyword>
<keyword evidence="8" id="KW-0175">Coiled coil</keyword>
<evidence type="ECO:0000256" key="5">
    <source>
        <dbReference type="ARBA" id="ARBA00022989"/>
    </source>
</evidence>
<dbReference type="Pfam" id="PF13774">
    <property type="entry name" value="Longin"/>
    <property type="match status" value="1"/>
</dbReference>
<dbReference type="FunFam" id="1.20.5.110:FF:000004">
    <property type="entry name" value="Vesicle-associated membrane protein 7"/>
    <property type="match status" value="1"/>
</dbReference>
<dbReference type="Gene3D" id="1.20.5.110">
    <property type="match status" value="1"/>
</dbReference>
<dbReference type="EMBL" id="JAQMWT010000249">
    <property type="protein sequence ID" value="KAJ8606759.1"/>
    <property type="molecule type" value="Genomic_DNA"/>
</dbReference>
<comment type="subcellular location">
    <subcellularLocation>
        <location evidence="7">Endomembrane system</location>
        <topology evidence="7">Single-pass type IV membrane protein</topology>
    </subcellularLocation>
</comment>
<dbReference type="PRINTS" id="PR00219">
    <property type="entry name" value="SYNAPTOBREVN"/>
</dbReference>
<dbReference type="GO" id="GO:0005737">
    <property type="term" value="C:cytoplasm"/>
    <property type="evidence" value="ECO:0007669"/>
    <property type="project" value="UniProtKB-ARBA"/>
</dbReference>
<keyword evidence="3 10" id="KW-0812">Transmembrane</keyword>
<dbReference type="InterPro" id="IPR010908">
    <property type="entry name" value="Longin_dom"/>
</dbReference>
<dbReference type="PROSITE" id="PS50859">
    <property type="entry name" value="LONGIN"/>
    <property type="match status" value="1"/>
</dbReference>
<sequence>MIVYAVIARGKVVLAEHTSHSGNHPTATRVLLAKISQLDAKMSYVYDRHVFHYVVENGITYLCMAAETTRRRVAFAFLEDAKIRFSSHYAEIMHKAPAFTMNADFAPILERQMHYYNQDDSDDLTKVKTQLDDVKNVMVENIEKVLERGEKIELLVDKTDRLNQQAFKFEKTSRQLRTAIFWRKLKTYAIAAAVMLFLVLVFATLACGGLHLPRCRRGGKKTPAAGKRWESVVRLRVATLNVGGRFGNAFEFHSKDVDWVSKYDDMLETYFEEGYEGRRWCELYPTLDTSLDLYVKRRSACRGGDLWFAGSPEEYLRAHADNTVFPPQATQASKRGIALLDMMCDSAIARAFASSDDFKNFEKKYPHVTRDSRAWARKLDLILRPLEEACDVIALQEAKLPPAADADDGALRLRGFATLLREDLVILYRGRGEEVVELHEHNFWDATTRTARTVAPPADDTFFETSTLPSASKRRAIEAMATTRRRTLGVDLGRVVVFAVHAKEHRDCADSLAAYFGDLAKTTAKPVVILSDTNLESPRDCGAFDAKLEDLGLDQGGPPFLTTFKERTVFQAQIRKASIPEPPRPLLDAPATLEDLYRADLDERRASSSSSTTEATPRHGTSRLVMAPKDRIVVANACTFVDRCVVPRDYARAATHSADLALRLPTASWPSDHIAPVANLLLNLDAAAAAGGGGGGGG</sequence>
<dbReference type="PROSITE" id="PS00417">
    <property type="entry name" value="SYNAPTOBREVIN"/>
    <property type="match status" value="1"/>
</dbReference>
<dbReference type="CDD" id="cd14824">
    <property type="entry name" value="Longin"/>
    <property type="match status" value="1"/>
</dbReference>
<dbReference type="SUPFAM" id="SSF56219">
    <property type="entry name" value="DNase I-like"/>
    <property type="match status" value="1"/>
</dbReference>
<reference evidence="13" key="1">
    <citation type="submission" date="2023-01" db="EMBL/GenBank/DDBJ databases">
        <title>Metagenome sequencing of chrysophaentin producing Chrysophaeum taylorii.</title>
        <authorList>
            <person name="Davison J."/>
            <person name="Bewley C."/>
        </authorList>
    </citation>
    <scope>NUCLEOTIDE SEQUENCE</scope>
    <source>
        <strain evidence="13">NIES-1699</strain>
    </source>
</reference>
<evidence type="ECO:0000259" key="11">
    <source>
        <dbReference type="PROSITE" id="PS50859"/>
    </source>
</evidence>
<comment type="caution">
    <text evidence="13">The sequence shown here is derived from an EMBL/GenBank/DDBJ whole genome shotgun (WGS) entry which is preliminary data.</text>
</comment>
<feature type="domain" description="Longin" evidence="11">
    <location>
        <begin position="6"/>
        <end position="109"/>
    </location>
</feature>
<dbReference type="Gene3D" id="3.60.10.10">
    <property type="entry name" value="Endonuclease/exonuclease/phosphatase"/>
    <property type="match status" value="1"/>
</dbReference>
<evidence type="ECO:0000256" key="8">
    <source>
        <dbReference type="PROSITE-ProRule" id="PRU00290"/>
    </source>
</evidence>
<accession>A0AAD7UIA9</accession>
<evidence type="ECO:0000313" key="14">
    <source>
        <dbReference type="Proteomes" id="UP001230188"/>
    </source>
</evidence>
<dbReference type="InterPro" id="IPR042855">
    <property type="entry name" value="V_SNARE_CC"/>
</dbReference>
<dbReference type="InterPro" id="IPR036691">
    <property type="entry name" value="Endo/exonu/phosph_ase_sf"/>
</dbReference>
<keyword evidence="14" id="KW-1185">Reference proteome</keyword>
<dbReference type="SUPFAM" id="SSF64356">
    <property type="entry name" value="SNARE-like"/>
    <property type="match status" value="1"/>
</dbReference>
<evidence type="ECO:0000313" key="13">
    <source>
        <dbReference type="EMBL" id="KAJ8606759.1"/>
    </source>
</evidence>
<dbReference type="PANTHER" id="PTHR21136:SF168">
    <property type="entry name" value="VESICLE-ASSOCIATED MEMBRANE PROTEIN 9"/>
    <property type="match status" value="1"/>
</dbReference>
<feature type="domain" description="V-SNARE coiled-coil homology" evidence="12">
    <location>
        <begin position="123"/>
        <end position="183"/>
    </location>
</feature>
<dbReference type="GO" id="GO:0012505">
    <property type="term" value="C:endomembrane system"/>
    <property type="evidence" value="ECO:0007669"/>
    <property type="project" value="UniProtKB-SubCell"/>
</dbReference>
<keyword evidence="6 10" id="KW-0472">Membrane</keyword>
<dbReference type="InterPro" id="IPR001388">
    <property type="entry name" value="Synaptobrevin-like"/>
</dbReference>
<evidence type="ECO:0000256" key="3">
    <source>
        <dbReference type="ARBA" id="ARBA00022692"/>
    </source>
</evidence>
<dbReference type="PANTHER" id="PTHR21136">
    <property type="entry name" value="SNARE PROTEINS"/>
    <property type="match status" value="1"/>
</dbReference>
<dbReference type="GO" id="GO:0016020">
    <property type="term" value="C:membrane"/>
    <property type="evidence" value="ECO:0007669"/>
    <property type="project" value="InterPro"/>
</dbReference>
<dbReference type="Pfam" id="PF00957">
    <property type="entry name" value="Synaptobrevin"/>
    <property type="match status" value="1"/>
</dbReference>
<dbReference type="GO" id="GO:0016192">
    <property type="term" value="P:vesicle-mediated transport"/>
    <property type="evidence" value="ECO:0007669"/>
    <property type="project" value="InterPro"/>
</dbReference>
<dbReference type="InterPro" id="IPR051097">
    <property type="entry name" value="Synaptobrevin-like_transport"/>
</dbReference>
<name>A0AAD7UIA9_9STRA</name>
<evidence type="ECO:0000256" key="4">
    <source>
        <dbReference type="ARBA" id="ARBA00022927"/>
    </source>
</evidence>
<evidence type="ECO:0000256" key="9">
    <source>
        <dbReference type="SAM" id="MobiDB-lite"/>
    </source>
</evidence>
<dbReference type="FunFam" id="3.30.450.50:FF:000015">
    <property type="entry name" value="Synaptobrevin 2 isoform 1"/>
    <property type="match status" value="1"/>
</dbReference>
<dbReference type="AlphaFoldDB" id="A0AAD7UIA9"/>
<feature type="region of interest" description="Disordered" evidence="9">
    <location>
        <begin position="602"/>
        <end position="621"/>
    </location>
</feature>
<evidence type="ECO:0000256" key="2">
    <source>
        <dbReference type="ARBA" id="ARBA00022448"/>
    </source>
</evidence>
<dbReference type="PROSITE" id="PS50892">
    <property type="entry name" value="V_SNARE"/>
    <property type="match status" value="1"/>
</dbReference>
<evidence type="ECO:0000259" key="12">
    <source>
        <dbReference type="PROSITE" id="PS50892"/>
    </source>
</evidence>
<dbReference type="InterPro" id="IPR011012">
    <property type="entry name" value="Longin-like_dom_sf"/>
</dbReference>
<gene>
    <name evidence="13" type="ORF">CTAYLR_009571</name>
</gene>
<dbReference type="Gene3D" id="3.30.450.50">
    <property type="entry name" value="Longin domain"/>
    <property type="match status" value="1"/>
</dbReference>
<dbReference type="SMART" id="SM01270">
    <property type="entry name" value="Longin"/>
    <property type="match status" value="1"/>
</dbReference>
<evidence type="ECO:0000256" key="10">
    <source>
        <dbReference type="SAM" id="Phobius"/>
    </source>
</evidence>
<proteinExistence type="inferred from homology"/>